<dbReference type="WBParaSite" id="TREG1_58820.1">
    <property type="protein sequence ID" value="TREG1_58820.1"/>
    <property type="gene ID" value="TREG1_58820"/>
</dbReference>
<dbReference type="Proteomes" id="UP000050795">
    <property type="component" value="Unassembled WGS sequence"/>
</dbReference>
<dbReference type="InterPro" id="IPR034113">
    <property type="entry name" value="SCP_GAPR1-like"/>
</dbReference>
<dbReference type="SUPFAM" id="SSF55797">
    <property type="entry name" value="PR-1-like"/>
    <property type="match status" value="1"/>
</dbReference>
<dbReference type="InterPro" id="IPR001283">
    <property type="entry name" value="CRISP-related"/>
</dbReference>
<dbReference type="SMART" id="SM00198">
    <property type="entry name" value="SCP"/>
    <property type="match status" value="1"/>
</dbReference>
<dbReference type="Gene3D" id="3.40.33.10">
    <property type="entry name" value="CAP"/>
    <property type="match status" value="1"/>
</dbReference>
<dbReference type="InterPro" id="IPR018244">
    <property type="entry name" value="Allrgn_V5/Tpx1_CS"/>
</dbReference>
<evidence type="ECO:0000313" key="3">
    <source>
        <dbReference type="Proteomes" id="UP000050795"/>
    </source>
</evidence>
<feature type="transmembrane region" description="Helical" evidence="1">
    <location>
        <begin position="26"/>
        <end position="51"/>
    </location>
</feature>
<reference evidence="3" key="1">
    <citation type="submission" date="2022-06" db="EMBL/GenBank/DDBJ databases">
        <authorList>
            <person name="Berger JAMES D."/>
            <person name="Berger JAMES D."/>
        </authorList>
    </citation>
    <scope>NUCLEOTIDE SEQUENCE [LARGE SCALE GENOMIC DNA]</scope>
</reference>
<accession>A0AA85K4F9</accession>
<evidence type="ECO:0000313" key="4">
    <source>
        <dbReference type="WBParaSite" id="TREG1_58820.1"/>
    </source>
</evidence>
<dbReference type="PANTHER" id="PTHR10334">
    <property type="entry name" value="CYSTEINE-RICH SECRETORY PROTEIN-RELATED"/>
    <property type="match status" value="1"/>
</dbReference>
<dbReference type="PRINTS" id="PR00837">
    <property type="entry name" value="V5TPXLIKE"/>
</dbReference>
<feature type="transmembrane region" description="Helical" evidence="1">
    <location>
        <begin position="115"/>
        <end position="139"/>
    </location>
</feature>
<feature type="transmembrane region" description="Helical" evidence="1">
    <location>
        <begin position="63"/>
        <end position="82"/>
    </location>
</feature>
<proteinExistence type="predicted"/>
<dbReference type="GO" id="GO:0005576">
    <property type="term" value="C:extracellular region"/>
    <property type="evidence" value="ECO:0007669"/>
    <property type="project" value="InterPro"/>
</dbReference>
<keyword evidence="3" id="KW-1185">Reference proteome</keyword>
<dbReference type="InterPro" id="IPR035940">
    <property type="entry name" value="CAP_sf"/>
</dbReference>
<dbReference type="AlphaFoldDB" id="A0AA85K4F9"/>
<keyword evidence="1" id="KW-0812">Transmembrane</keyword>
<protein>
    <recommendedName>
        <fullName evidence="2">SCP domain-containing protein</fullName>
    </recommendedName>
</protein>
<organism evidence="3 4">
    <name type="scientific">Trichobilharzia regenti</name>
    <name type="common">Nasal bird schistosome</name>
    <dbReference type="NCBI Taxonomy" id="157069"/>
    <lineage>
        <taxon>Eukaryota</taxon>
        <taxon>Metazoa</taxon>
        <taxon>Spiralia</taxon>
        <taxon>Lophotrochozoa</taxon>
        <taxon>Platyhelminthes</taxon>
        <taxon>Trematoda</taxon>
        <taxon>Digenea</taxon>
        <taxon>Strigeidida</taxon>
        <taxon>Schistosomatoidea</taxon>
        <taxon>Schistosomatidae</taxon>
        <taxon>Trichobilharzia</taxon>
    </lineage>
</organism>
<feature type="domain" description="SCP" evidence="2">
    <location>
        <begin position="220"/>
        <end position="357"/>
    </location>
</feature>
<dbReference type="Pfam" id="PF00188">
    <property type="entry name" value="CAP"/>
    <property type="match status" value="1"/>
</dbReference>
<dbReference type="InterPro" id="IPR014044">
    <property type="entry name" value="CAP_dom"/>
</dbReference>
<feature type="transmembrane region" description="Helical" evidence="1">
    <location>
        <begin position="151"/>
        <end position="171"/>
    </location>
</feature>
<dbReference type="FunFam" id="3.40.33.10:FF:000002">
    <property type="entry name" value="Golgi-associated plant pathogenesis-related protein 1"/>
    <property type="match status" value="1"/>
</dbReference>
<evidence type="ECO:0000259" key="2">
    <source>
        <dbReference type="SMART" id="SM00198"/>
    </source>
</evidence>
<evidence type="ECO:0000256" key="1">
    <source>
        <dbReference type="SAM" id="Phobius"/>
    </source>
</evidence>
<name>A0AA85K4F9_TRIRE</name>
<keyword evidence="1" id="KW-0472">Membrane</keyword>
<keyword evidence="1" id="KW-1133">Transmembrane helix</keyword>
<sequence length="369" mass="42697">MSLSGENPKKYSVKSRNNSKQRNKQFIWKTIITVAVQIINLWVICAIVLPVNTLKEWMTDNPWFSWLFGFLGTLLQLEMFFIPQFQFAFPYNYIILIIATILIGFPTALPLITVAFWWTFVTWIITMTITAIVVTASVFKRFDMLRSFVRLIITTFTLELLYCLAFFPFIHFKQYDILIMVCGFGMMITIIWEMALICDLLISNILNAYYLNMAGEIDQEFNEECIIEHNRLRALHGCPDLILDEELAVDAQRYAEHLASISELEHCTDTDAGENLAFYTCSTTAEKGDFTGVDATKSWYQEIEEYDFNKENQFSCGHFTQVVWRSTLRAGFGRAFSKDHRSVYVVGRYDPPGNYSLEFGKNVPPLIHC</sequence>
<dbReference type="PROSITE" id="PS01009">
    <property type="entry name" value="CRISP_1"/>
    <property type="match status" value="1"/>
</dbReference>
<feature type="transmembrane region" description="Helical" evidence="1">
    <location>
        <begin position="177"/>
        <end position="202"/>
    </location>
</feature>
<reference evidence="4" key="2">
    <citation type="submission" date="2023-11" db="UniProtKB">
        <authorList>
            <consortium name="WormBaseParasite"/>
        </authorList>
    </citation>
    <scope>IDENTIFICATION</scope>
</reference>
<feature type="transmembrane region" description="Helical" evidence="1">
    <location>
        <begin position="89"/>
        <end position="109"/>
    </location>
</feature>
<dbReference type="CDD" id="cd05382">
    <property type="entry name" value="CAP_GAPR1-like"/>
    <property type="match status" value="1"/>
</dbReference>